<evidence type="ECO:0008006" key="8">
    <source>
        <dbReference type="Google" id="ProtNLM"/>
    </source>
</evidence>
<keyword evidence="4 6" id="KW-1133">Transmembrane helix</keyword>
<keyword evidence="2 6" id="KW-0812">Transmembrane</keyword>
<dbReference type="PANTHER" id="PTHR30474">
    <property type="entry name" value="CELL CYCLE PROTEIN"/>
    <property type="match status" value="1"/>
</dbReference>
<accession>A0A382Y9N4</accession>
<reference evidence="7" key="1">
    <citation type="submission" date="2018-05" db="EMBL/GenBank/DDBJ databases">
        <authorList>
            <person name="Lanie J.A."/>
            <person name="Ng W.-L."/>
            <person name="Kazmierczak K.M."/>
            <person name="Andrzejewski T.M."/>
            <person name="Davidsen T.M."/>
            <person name="Wayne K.J."/>
            <person name="Tettelin H."/>
            <person name="Glass J.I."/>
            <person name="Rusch D."/>
            <person name="Podicherti R."/>
            <person name="Tsui H.-C.T."/>
            <person name="Winkler M.E."/>
        </authorList>
    </citation>
    <scope>NUCLEOTIDE SEQUENCE</scope>
</reference>
<feature type="transmembrane region" description="Helical" evidence="6">
    <location>
        <begin position="31"/>
        <end position="48"/>
    </location>
</feature>
<dbReference type="GO" id="GO:0008360">
    <property type="term" value="P:regulation of cell shape"/>
    <property type="evidence" value="ECO:0007669"/>
    <property type="project" value="UniProtKB-KW"/>
</dbReference>
<proteinExistence type="predicted"/>
<dbReference type="EMBL" id="UINC01173948">
    <property type="protein sequence ID" value="SVD79830.1"/>
    <property type="molecule type" value="Genomic_DNA"/>
</dbReference>
<feature type="non-terminal residue" evidence="7">
    <location>
        <position position="1"/>
    </location>
</feature>
<dbReference type="InterPro" id="IPR001182">
    <property type="entry name" value="FtsW/RodA"/>
</dbReference>
<sequence>ALLSVIGLIALKSIAQHHLGSLFQNPFSKQFLFLIPAVLICIFILFIPRYTIHKYAYLFYLIGIIIVLLPFFDESHAGTHRWLDIGLQFNLQPSEFAKVFTSLALARYLSDHNLQMKQFSSVIIPIVLVLIPTCVVLYQPDLGTAIILMAPVLPVLFWSGARPFHLFLLLAPIFSFITAFHNLAFTIYAILLGLIIILARPKNVLALSLFFGNIFLGLLSPVLWNSLKPYQQDRILTLFNPDKDPLGAAYQIIQSKTAIGSGGLF</sequence>
<feature type="transmembrane region" description="Helical" evidence="6">
    <location>
        <begin position="55"/>
        <end position="72"/>
    </location>
</feature>
<keyword evidence="5 6" id="KW-0472">Membrane</keyword>
<feature type="transmembrane region" description="Helical" evidence="6">
    <location>
        <begin position="145"/>
        <end position="161"/>
    </location>
</feature>
<dbReference type="GO" id="GO:0051301">
    <property type="term" value="P:cell division"/>
    <property type="evidence" value="ECO:0007669"/>
    <property type="project" value="InterPro"/>
</dbReference>
<feature type="transmembrane region" description="Helical" evidence="6">
    <location>
        <begin position="204"/>
        <end position="224"/>
    </location>
</feature>
<evidence type="ECO:0000256" key="3">
    <source>
        <dbReference type="ARBA" id="ARBA00022960"/>
    </source>
</evidence>
<dbReference type="AlphaFoldDB" id="A0A382Y9N4"/>
<evidence type="ECO:0000256" key="1">
    <source>
        <dbReference type="ARBA" id="ARBA00004141"/>
    </source>
</evidence>
<feature type="transmembrane region" description="Helical" evidence="6">
    <location>
        <begin position="119"/>
        <end position="138"/>
    </location>
</feature>
<dbReference type="GO" id="GO:0015648">
    <property type="term" value="F:lipid-linked peptidoglycan transporter activity"/>
    <property type="evidence" value="ECO:0007669"/>
    <property type="project" value="TreeGrafter"/>
</dbReference>
<dbReference type="PANTHER" id="PTHR30474:SF1">
    <property type="entry name" value="PEPTIDOGLYCAN GLYCOSYLTRANSFERASE MRDB"/>
    <property type="match status" value="1"/>
</dbReference>
<organism evidence="7">
    <name type="scientific">marine metagenome</name>
    <dbReference type="NCBI Taxonomy" id="408172"/>
    <lineage>
        <taxon>unclassified sequences</taxon>
        <taxon>metagenomes</taxon>
        <taxon>ecological metagenomes</taxon>
    </lineage>
</organism>
<evidence type="ECO:0000313" key="7">
    <source>
        <dbReference type="EMBL" id="SVD79830.1"/>
    </source>
</evidence>
<gene>
    <name evidence="7" type="ORF">METZ01_LOCUS432684</name>
</gene>
<feature type="transmembrane region" description="Helical" evidence="6">
    <location>
        <begin position="167"/>
        <end position="197"/>
    </location>
</feature>
<evidence type="ECO:0000256" key="2">
    <source>
        <dbReference type="ARBA" id="ARBA00022692"/>
    </source>
</evidence>
<evidence type="ECO:0000256" key="6">
    <source>
        <dbReference type="SAM" id="Phobius"/>
    </source>
</evidence>
<dbReference type="GO" id="GO:0032153">
    <property type="term" value="C:cell division site"/>
    <property type="evidence" value="ECO:0007669"/>
    <property type="project" value="TreeGrafter"/>
</dbReference>
<feature type="non-terminal residue" evidence="7">
    <location>
        <position position="265"/>
    </location>
</feature>
<name>A0A382Y9N4_9ZZZZ</name>
<dbReference type="Pfam" id="PF01098">
    <property type="entry name" value="FTSW_RODA_SPOVE"/>
    <property type="match status" value="1"/>
</dbReference>
<protein>
    <recommendedName>
        <fullName evidence="8">Rod shape-determining protein RodA</fullName>
    </recommendedName>
</protein>
<evidence type="ECO:0000256" key="4">
    <source>
        <dbReference type="ARBA" id="ARBA00022989"/>
    </source>
</evidence>
<dbReference type="GO" id="GO:0005886">
    <property type="term" value="C:plasma membrane"/>
    <property type="evidence" value="ECO:0007669"/>
    <property type="project" value="TreeGrafter"/>
</dbReference>
<keyword evidence="3" id="KW-0133">Cell shape</keyword>
<comment type="subcellular location">
    <subcellularLocation>
        <location evidence="1">Membrane</location>
        <topology evidence="1">Multi-pass membrane protein</topology>
    </subcellularLocation>
</comment>
<evidence type="ECO:0000256" key="5">
    <source>
        <dbReference type="ARBA" id="ARBA00023136"/>
    </source>
</evidence>